<dbReference type="Pfam" id="PF20408">
    <property type="entry name" value="Abhydrolase_11"/>
    <property type="match status" value="1"/>
</dbReference>
<proteinExistence type="predicted"/>
<reference evidence="3" key="1">
    <citation type="journal article" date="2019" name="Int. J. Syst. Evol. Microbiol.">
        <title>The Global Catalogue of Microorganisms (GCM) 10K type strain sequencing project: providing services to taxonomists for standard genome sequencing and annotation.</title>
        <authorList>
            <consortium name="The Broad Institute Genomics Platform"/>
            <consortium name="The Broad Institute Genome Sequencing Center for Infectious Disease"/>
            <person name="Wu L."/>
            <person name="Ma J."/>
        </authorList>
    </citation>
    <scope>NUCLEOTIDE SEQUENCE [LARGE SCALE GENOMIC DNA]</scope>
    <source>
        <strain evidence="3">JCM 9373</strain>
    </source>
</reference>
<name>A0ABP6NMP4_9ACTN</name>
<dbReference type="Proteomes" id="UP001500320">
    <property type="component" value="Unassembled WGS sequence"/>
</dbReference>
<organism evidence="2 3">
    <name type="scientific">Planomonospora alba</name>
    <dbReference type="NCBI Taxonomy" id="161354"/>
    <lineage>
        <taxon>Bacteria</taxon>
        <taxon>Bacillati</taxon>
        <taxon>Actinomycetota</taxon>
        <taxon>Actinomycetes</taxon>
        <taxon>Streptosporangiales</taxon>
        <taxon>Streptosporangiaceae</taxon>
        <taxon>Planomonospora</taxon>
    </lineage>
</organism>
<dbReference type="InterPro" id="IPR029058">
    <property type="entry name" value="AB_hydrolase_fold"/>
</dbReference>
<gene>
    <name evidence="2" type="ORF">GCM10010466_49270</name>
</gene>
<evidence type="ECO:0000313" key="2">
    <source>
        <dbReference type="EMBL" id="GAA3152430.1"/>
    </source>
</evidence>
<evidence type="ECO:0000259" key="1">
    <source>
        <dbReference type="Pfam" id="PF20408"/>
    </source>
</evidence>
<keyword evidence="3" id="KW-1185">Reference proteome</keyword>
<comment type="caution">
    <text evidence="2">The sequence shown here is derived from an EMBL/GenBank/DDBJ whole genome shotgun (WGS) entry which is preliminary data.</text>
</comment>
<evidence type="ECO:0000313" key="3">
    <source>
        <dbReference type="Proteomes" id="UP001500320"/>
    </source>
</evidence>
<protein>
    <submittedName>
        <fullName evidence="2">Alpha/beta hydrolase</fullName>
    </submittedName>
</protein>
<dbReference type="GO" id="GO:0016787">
    <property type="term" value="F:hydrolase activity"/>
    <property type="evidence" value="ECO:0007669"/>
    <property type="project" value="UniProtKB-KW"/>
</dbReference>
<dbReference type="SUPFAM" id="SSF53474">
    <property type="entry name" value="alpha/beta-Hydrolases"/>
    <property type="match status" value="1"/>
</dbReference>
<dbReference type="InterPro" id="IPR026555">
    <property type="entry name" value="NSL3/Tex30"/>
</dbReference>
<dbReference type="PANTHER" id="PTHR13136:SF11">
    <property type="entry name" value="TESTIS-EXPRESSED PROTEIN 30"/>
    <property type="match status" value="1"/>
</dbReference>
<keyword evidence="2" id="KW-0378">Hydrolase</keyword>
<dbReference type="PANTHER" id="PTHR13136">
    <property type="entry name" value="TESTIS DEVELOPMENT PROTEIN PRTD"/>
    <property type="match status" value="1"/>
</dbReference>
<feature type="domain" description="KANL3/Tex30 alpha/beta hydrolase-like" evidence="1">
    <location>
        <begin position="22"/>
        <end position="169"/>
    </location>
</feature>
<accession>A0ABP6NMP4</accession>
<dbReference type="EMBL" id="BAAAUT010000044">
    <property type="protein sequence ID" value="GAA3152430.1"/>
    <property type="molecule type" value="Genomic_DNA"/>
</dbReference>
<dbReference type="Gene3D" id="3.40.50.1820">
    <property type="entry name" value="alpha/beta hydrolase"/>
    <property type="match status" value="1"/>
</dbReference>
<dbReference type="RefSeq" id="WP_344863402.1">
    <property type="nucleotide sequence ID" value="NZ_BAAAUT010000044.1"/>
</dbReference>
<dbReference type="InterPro" id="IPR046879">
    <property type="entry name" value="KANL3/Tex30_Abhydrolase"/>
</dbReference>
<sequence length="201" mass="20952">MEIVTPHGPARVEVDPVPDPRFLLVLTHGSAGGVDAPDLLAVRDAVAGIGGLVARVTQPFRLRGARAPGSPAKQDEAWAAVVEEVRRSRPGLPLVQGGRSNGARVACRTARAVGAEAVVALAFPLHPPGKPERSRAPELRGAGVDVLAVSGDRDPFGVPEAADAARLVVLAGEGHDLKRDPARVGEAVAGWLEERMPRSPR</sequence>